<dbReference type="EMBL" id="CP097357">
    <property type="protein sequence ID" value="UYV29703.1"/>
    <property type="molecule type" value="Genomic_DNA"/>
</dbReference>
<keyword evidence="1" id="KW-0614">Plasmid</keyword>
<organism evidence="1 2">
    <name type="scientific">Vibrio parahaemolyticus</name>
    <dbReference type="NCBI Taxonomy" id="670"/>
    <lineage>
        <taxon>Bacteria</taxon>
        <taxon>Pseudomonadati</taxon>
        <taxon>Pseudomonadota</taxon>
        <taxon>Gammaproteobacteria</taxon>
        <taxon>Vibrionales</taxon>
        <taxon>Vibrionaceae</taxon>
        <taxon>Vibrio</taxon>
    </lineage>
</organism>
<name>A0AA46UQH4_VIBPH</name>
<gene>
    <name evidence="1" type="ORF">M5598_27375</name>
</gene>
<evidence type="ECO:0000313" key="2">
    <source>
        <dbReference type="Proteomes" id="UP001163036"/>
    </source>
</evidence>
<dbReference type="AlphaFoldDB" id="A0AA46UQH4"/>
<dbReference type="RefSeq" id="WP_053314005.1">
    <property type="nucleotide sequence ID" value="NZ_CP062152.1"/>
</dbReference>
<evidence type="ECO:0000313" key="1">
    <source>
        <dbReference type="EMBL" id="UYV29703.1"/>
    </source>
</evidence>
<protein>
    <submittedName>
        <fullName evidence="1">Uncharacterized protein</fullName>
    </submittedName>
</protein>
<geneLocation type="plasmid" evidence="1 2">
    <name>pVP-16-VB00198-1</name>
</geneLocation>
<accession>A0AA46UQH4</accession>
<reference evidence="1" key="1">
    <citation type="submission" date="2022-05" db="EMBL/GenBank/DDBJ databases">
        <title>Megaplasmid of Vibrio parahaemolyticus.</title>
        <authorList>
            <person name="Strauch E."/>
            <person name="Borowiak M."/>
        </authorList>
    </citation>
    <scope>NUCLEOTIDE SEQUENCE</scope>
    <source>
        <strain evidence="1">16-VB00198</strain>
        <plasmid evidence="1">pVP-16-VB00198-1</plasmid>
    </source>
</reference>
<proteinExistence type="predicted"/>
<dbReference type="Proteomes" id="UP001163036">
    <property type="component" value="Plasmid pVP-16-VB00198-1"/>
</dbReference>
<sequence>MKFLSVSIEIPSYPLASNDQFLDLKGKLDIGYVTIKHESGRQALVDTQTYMLDLETRSVVCPMSNELEESTLLSGDLDDLNKLSFEVFAAFDDSASSDFHYGDAKLLISDDAGEEKLISVKVED</sequence>